<dbReference type="GO" id="GO:0070628">
    <property type="term" value="F:proteasome binding"/>
    <property type="evidence" value="ECO:0007669"/>
    <property type="project" value="InterPro"/>
</dbReference>
<dbReference type="OrthoDB" id="17907at2759"/>
<gene>
    <name evidence="13" type="ORF">BXYJ_LOCUS12353</name>
</gene>
<proteinExistence type="inferred from homology"/>
<dbReference type="GO" id="GO:0005829">
    <property type="term" value="C:cytosol"/>
    <property type="evidence" value="ECO:0007669"/>
    <property type="project" value="TreeGrafter"/>
</dbReference>
<feature type="domain" description="Proteasome activator complex subunit 4 C-terminal" evidence="10">
    <location>
        <begin position="1823"/>
        <end position="1908"/>
    </location>
</feature>
<name>A0A7I8XFF4_BURXY</name>
<comment type="subcellular location">
    <subcellularLocation>
        <location evidence="2">Cytoplasm</location>
    </subcellularLocation>
    <subcellularLocation>
        <location evidence="1">Nucleus speckle</location>
    </subcellularLocation>
</comment>
<reference evidence="13" key="1">
    <citation type="submission" date="2020-09" db="EMBL/GenBank/DDBJ databases">
        <authorList>
            <person name="Kikuchi T."/>
        </authorList>
    </citation>
    <scope>NUCLEOTIDE SEQUENCE</scope>
    <source>
        <strain evidence="13">Ka4C1</strain>
    </source>
</reference>
<dbReference type="Pfam" id="PF11919">
    <property type="entry name" value="PSME4_C"/>
    <property type="match status" value="1"/>
</dbReference>
<dbReference type="EMBL" id="CAJFCV020000005">
    <property type="protein sequence ID" value="CAG9124390.1"/>
    <property type="molecule type" value="Genomic_DNA"/>
</dbReference>
<dbReference type="Pfam" id="PF16507">
    <property type="entry name" value="HEAT_PSME4_mid"/>
    <property type="match status" value="1"/>
</dbReference>
<evidence type="ECO:0000259" key="11">
    <source>
        <dbReference type="Pfam" id="PF16507"/>
    </source>
</evidence>
<dbReference type="InterPro" id="IPR021843">
    <property type="entry name" value="PSME4_C"/>
</dbReference>
<keyword evidence="5" id="KW-0677">Repeat</keyword>
<dbReference type="GO" id="GO:0010499">
    <property type="term" value="P:proteasomal ubiquitin-independent protein catabolic process"/>
    <property type="evidence" value="ECO:0007669"/>
    <property type="project" value="TreeGrafter"/>
</dbReference>
<evidence type="ECO:0000313" key="14">
    <source>
        <dbReference type="Proteomes" id="UP000659654"/>
    </source>
</evidence>
<keyword evidence="4" id="KW-0963">Cytoplasm</keyword>
<evidence type="ECO:0000256" key="8">
    <source>
        <dbReference type="ARBA" id="ARBA00023242"/>
    </source>
</evidence>
<evidence type="ECO:0000256" key="9">
    <source>
        <dbReference type="SAM" id="MobiDB-lite"/>
    </source>
</evidence>
<keyword evidence="8" id="KW-0539">Nucleus</keyword>
<feature type="domain" description="Proteasome activator Blm10 middle HEAT repeats region" evidence="11">
    <location>
        <begin position="381"/>
        <end position="903"/>
    </location>
</feature>
<dbReference type="GO" id="GO:0016504">
    <property type="term" value="F:peptidase activator activity"/>
    <property type="evidence" value="ECO:0007669"/>
    <property type="project" value="InterPro"/>
</dbReference>
<dbReference type="PANTHER" id="PTHR32170:SF3">
    <property type="entry name" value="PROTEASOME ACTIVATOR COMPLEX SUBUNIT 4"/>
    <property type="match status" value="1"/>
</dbReference>
<dbReference type="EMBL" id="CAJFDI010000005">
    <property type="protein sequence ID" value="CAD5232262.1"/>
    <property type="molecule type" value="Genomic_DNA"/>
</dbReference>
<evidence type="ECO:0000259" key="10">
    <source>
        <dbReference type="Pfam" id="PF11919"/>
    </source>
</evidence>
<dbReference type="InterPro" id="IPR011989">
    <property type="entry name" value="ARM-like"/>
</dbReference>
<comment type="similarity">
    <text evidence="3">Belongs to the BLM10 family.</text>
</comment>
<organism evidence="13 14">
    <name type="scientific">Bursaphelenchus xylophilus</name>
    <name type="common">Pinewood nematode worm</name>
    <name type="synonym">Aphelenchoides xylophilus</name>
    <dbReference type="NCBI Taxonomy" id="6326"/>
    <lineage>
        <taxon>Eukaryota</taxon>
        <taxon>Metazoa</taxon>
        <taxon>Ecdysozoa</taxon>
        <taxon>Nematoda</taxon>
        <taxon>Chromadorea</taxon>
        <taxon>Rhabditida</taxon>
        <taxon>Tylenchina</taxon>
        <taxon>Tylenchomorpha</taxon>
        <taxon>Aphelenchoidea</taxon>
        <taxon>Aphelenchoididae</taxon>
        <taxon>Bursaphelenchus</taxon>
    </lineage>
</organism>
<dbReference type="SMR" id="A0A7I8XFF4"/>
<dbReference type="InterPro" id="IPR035309">
    <property type="entry name" value="PSME4"/>
</dbReference>
<accession>A0A7I8XFF4</accession>
<feature type="domain" description="Proteasome activator complex subunit 4-like HEAT repeat-like" evidence="12">
    <location>
        <begin position="1261"/>
        <end position="1546"/>
    </location>
</feature>
<evidence type="ECO:0000259" key="12">
    <source>
        <dbReference type="Pfam" id="PF23096"/>
    </source>
</evidence>
<dbReference type="InterPro" id="IPR032430">
    <property type="entry name" value="Blm10_mid"/>
</dbReference>
<evidence type="ECO:0000313" key="13">
    <source>
        <dbReference type="EMBL" id="CAD5232262.1"/>
    </source>
</evidence>
<evidence type="ECO:0000256" key="3">
    <source>
        <dbReference type="ARBA" id="ARBA00005739"/>
    </source>
</evidence>
<dbReference type="InterPro" id="IPR055455">
    <property type="entry name" value="HEAT_PSME4"/>
</dbReference>
<keyword evidence="7" id="KW-0234">DNA repair</keyword>
<dbReference type="GO" id="GO:0016607">
    <property type="term" value="C:nuclear speck"/>
    <property type="evidence" value="ECO:0007669"/>
    <property type="project" value="UniProtKB-SubCell"/>
</dbReference>
<evidence type="ECO:0000256" key="6">
    <source>
        <dbReference type="ARBA" id="ARBA00022763"/>
    </source>
</evidence>
<evidence type="ECO:0000256" key="5">
    <source>
        <dbReference type="ARBA" id="ARBA00022737"/>
    </source>
</evidence>
<keyword evidence="14" id="KW-1185">Reference proteome</keyword>
<evidence type="ECO:0000256" key="1">
    <source>
        <dbReference type="ARBA" id="ARBA00004324"/>
    </source>
</evidence>
<protein>
    <submittedName>
        <fullName evidence="13">(pine wood nematode) hypothetical protein</fullName>
    </submittedName>
</protein>
<dbReference type="PANTHER" id="PTHR32170">
    <property type="entry name" value="PROTEASOME ACTIVATOR COMPLEX SUBUNIT 4"/>
    <property type="match status" value="1"/>
</dbReference>
<dbReference type="SUPFAM" id="SSF48371">
    <property type="entry name" value="ARM repeat"/>
    <property type="match status" value="1"/>
</dbReference>
<dbReference type="Gene3D" id="1.25.10.10">
    <property type="entry name" value="Leucine-rich Repeat Variant"/>
    <property type="match status" value="1"/>
</dbReference>
<feature type="compositionally biased region" description="Acidic residues" evidence="9">
    <location>
        <begin position="47"/>
        <end position="73"/>
    </location>
</feature>
<feature type="region of interest" description="Disordered" evidence="9">
    <location>
        <begin position="47"/>
        <end position="77"/>
    </location>
</feature>
<dbReference type="InterPro" id="IPR016024">
    <property type="entry name" value="ARM-type_fold"/>
</dbReference>
<dbReference type="Proteomes" id="UP000659654">
    <property type="component" value="Unassembled WGS sequence"/>
</dbReference>
<dbReference type="Proteomes" id="UP000582659">
    <property type="component" value="Unassembled WGS sequence"/>
</dbReference>
<dbReference type="GO" id="GO:0006281">
    <property type="term" value="P:DNA repair"/>
    <property type="evidence" value="ECO:0007669"/>
    <property type="project" value="UniProtKB-KW"/>
</dbReference>
<evidence type="ECO:0000256" key="2">
    <source>
        <dbReference type="ARBA" id="ARBA00004496"/>
    </source>
</evidence>
<keyword evidence="6" id="KW-0227">DNA damage</keyword>
<dbReference type="Pfam" id="PF23096">
    <property type="entry name" value="HEAT_PSME4"/>
    <property type="match status" value="1"/>
</dbReference>
<sequence length="1908" mass="219811">MESGVEEKAWSVVWYSNEYSDFDSFEELSISEVDSEGEDDDFLVEEVSDDDDEIDPDDIAAEMDVDDSDESGAEEGTRMSYQKDMWQIRMFPYSEEMRQNADEYFTYVKTGLGRAVLHRNSRPGLVFWTQELNRFLALYGRRFTKRDHIHMVKLLYSAVIAEKLDFSIVQAISSILCQLLCRKSLLNRKDLTLEWKPLYKLYYEVTYKNLEEEGVFLLPEDVKKSLEKLIHYACPFFADEATQEILDELRPFFCPLDDCFSKGLCLSYHFLPTCLTQEEHAKFGAGLWFEEYWHWYSEADPTATTETLFAQIFGKLAKDSPFFVDYSDRMDVIFSQLLHSFKLDVGSDRVNVWTSSNVFSHMANLITYNLGGEKNITQEYLNKLFRTVENYFHPSNNGQYTQNLINFVVLLSNEVVNRVSRERYNYKKHIIPIPEQYRLTDAQVDAFVKSILPCLEYAAFSKVKHEYVPSIMRVLSFLSPGLIIPSVLDLVYPALETVTEPHRLMQSLYILAGICVSLVRDDTTKSKGERRALKYTESIEPEAHLKSFRIHAINILCNILPGIDMNDTVKTTLTVQITVVLLLLIPVHDCSEAIYIRDDLTEEEKELCAATARFDPFVDQLLERLFNMLEVFGNNPGVNAHNTRLNLTKPRQKSVEEMVLERGIGGVIRSLLKNCSVAIYEKTLNFFYGFLTRTLADSRPVMDTLRSLIPIFILHSPDRAFPLFFDFTFNKLKLAITEDVLNEDEVDSSLIWYLNMFAEVVHGAPGVFLTRKREEINTIIELGMQFKCKDAINVMGRIIQNTISSLTSFFPISSSVKKEKDLGLDEYLPIRDWARTIDKKSWDLKWHLPTDEDIAYAQQMVNRIVFYQLDRLRDSKEVDKLSHNDLQKRLIFVRCAILGGSKLMPFMEGSPLEQLNDEPAGLFVDTIFLPRNMKCLTSTDGRNLRNVVFERINTLADYVLKNRENDTKTMVEIIGILRILLHVRGVDEKSYQPLLSTYRSTKGNLADPLRGPSVNIESVMEDSLVFMHVKRCIYKHPLSLNSTHLDVFRLLIRLSTSTYSAVRIQAQRVLDSCFNTWARSYKFVLDDILYYIQNGAQLTHEQFKGALYILYTGKSRSIALRQDWISLLKIWPCLVKAQFSEKPSIVALLDSIHDMFMNNFASFEIYFTFPDNVLEHARNLLVNYDGCIHPPDYPGFNYMTEAESKQLEAQRNAENVKIYYELCSQLVQLANDSTLHWRHAELAQSLLSLLLRRDIEYPKDAVIIFTKLLASDTIRTRKTAVSLMSSWLKINKPKANRVVFNFDKGENGPGAKAPIKYGIREDNKWVLFKPEDTPRSEEQWNNTDFHAKPFWGYYTWPKEYRGYAAPSKQTQINRTRDSLNATEKEVLALLTDSAHLGRVLQLMSVEEKKGSEEFSASTYSFFYGLTRQFNTDIVEALRPFVDHYISSKAEASQRLAAEMVSGILKGAKLWTFDKLIPLRNWLGPKIIAVLEGMSNEIEGLWAQAIVSIFFDLEPRQTYWLYELLMQLWKKPTDNSYHISARMYFLHCAASQWEWRSVALWHELVQLVKPFIGHSLQNLRSRVSSIISDACQYEYRRMYVLPTLEERLKPLCFREVANAIKNEVPKMFGVAAGSINKIPSGVELMEMGENSTPENGDDLKKERMMMLTFINMLSLSSSQCTEPHVLQFMPLLAHYSNDTKDDELKNGCNLILLHVMSVVPVHKTNINSLLQNIADALNTCTWWKARVTLLKFLQVAVFSNVFSLSHAVDDICRLLFHFLNDTQLEVRICAADTISGFINCGYVSVNDNLLAVINEMANSQEPLRRHAGVLGLAAIIQAFPYTVPTFLPDVLMKLCRYASERQPIQATVKKALSEFKRTHQDCWHEHKQEFTDDQLTVLTGLLVSPNYYV</sequence>
<evidence type="ECO:0000256" key="7">
    <source>
        <dbReference type="ARBA" id="ARBA00023204"/>
    </source>
</evidence>
<comment type="caution">
    <text evidence="13">The sequence shown here is derived from an EMBL/GenBank/DDBJ whole genome shotgun (WGS) entry which is preliminary data.</text>
</comment>
<evidence type="ECO:0000256" key="4">
    <source>
        <dbReference type="ARBA" id="ARBA00022490"/>
    </source>
</evidence>